<keyword evidence="4" id="KW-0378">Hydrolase</keyword>
<evidence type="ECO:0000313" key="7">
    <source>
        <dbReference type="EMBL" id="GGP19619.1"/>
    </source>
</evidence>
<evidence type="ECO:0000259" key="6">
    <source>
        <dbReference type="PROSITE" id="PS51462"/>
    </source>
</evidence>
<keyword evidence="8" id="KW-1185">Reference proteome</keyword>
<name>A0A830GWD2_9CREN</name>
<keyword evidence="3" id="KW-0479">Metal-binding</keyword>
<comment type="caution">
    <text evidence="7">The sequence shown here is derived from an EMBL/GenBank/DDBJ whole genome shotgun (WGS) entry which is preliminary data.</text>
</comment>
<dbReference type="Pfam" id="PF00293">
    <property type="entry name" value="NUDIX"/>
    <property type="match status" value="1"/>
</dbReference>
<evidence type="ECO:0000256" key="5">
    <source>
        <dbReference type="ARBA" id="ARBA00022842"/>
    </source>
</evidence>
<evidence type="ECO:0000256" key="2">
    <source>
        <dbReference type="ARBA" id="ARBA00005582"/>
    </source>
</evidence>
<reference evidence="7" key="1">
    <citation type="journal article" date="2014" name="Int. J. Syst. Evol. Microbiol.">
        <title>Complete genome sequence of Corynebacterium casei LMG S-19264T (=DSM 44701T), isolated from a smear-ripened cheese.</title>
        <authorList>
            <consortium name="US DOE Joint Genome Institute (JGI-PGF)"/>
            <person name="Walter F."/>
            <person name="Albersmeier A."/>
            <person name="Kalinowski J."/>
            <person name="Ruckert C."/>
        </authorList>
    </citation>
    <scope>NUCLEOTIDE SEQUENCE</scope>
    <source>
        <strain evidence="7">JCM 10088</strain>
    </source>
</reference>
<keyword evidence="5" id="KW-0460">Magnesium</keyword>
<feature type="domain" description="Nudix hydrolase" evidence="6">
    <location>
        <begin position="1"/>
        <end position="130"/>
    </location>
</feature>
<dbReference type="Proteomes" id="UP000610960">
    <property type="component" value="Unassembled WGS sequence"/>
</dbReference>
<dbReference type="SUPFAM" id="SSF55811">
    <property type="entry name" value="Nudix"/>
    <property type="match status" value="1"/>
</dbReference>
<dbReference type="GO" id="GO:0046872">
    <property type="term" value="F:metal ion binding"/>
    <property type="evidence" value="ECO:0007669"/>
    <property type="project" value="UniProtKB-KW"/>
</dbReference>
<reference evidence="7" key="2">
    <citation type="submission" date="2020-09" db="EMBL/GenBank/DDBJ databases">
        <authorList>
            <person name="Sun Q."/>
            <person name="Ohkuma M."/>
        </authorList>
    </citation>
    <scope>NUCLEOTIDE SEQUENCE</scope>
    <source>
        <strain evidence="7">JCM 10088</strain>
    </source>
</reference>
<proteinExistence type="inferred from homology"/>
<evidence type="ECO:0000256" key="3">
    <source>
        <dbReference type="ARBA" id="ARBA00022723"/>
    </source>
</evidence>
<dbReference type="InterPro" id="IPR020084">
    <property type="entry name" value="NUDIX_hydrolase_CS"/>
</dbReference>
<organism evidence="7 8">
    <name type="scientific">Thermocladium modestius</name>
    <dbReference type="NCBI Taxonomy" id="62609"/>
    <lineage>
        <taxon>Archaea</taxon>
        <taxon>Thermoproteota</taxon>
        <taxon>Thermoprotei</taxon>
        <taxon>Thermoproteales</taxon>
        <taxon>Thermoproteaceae</taxon>
        <taxon>Thermocladium</taxon>
    </lineage>
</organism>
<dbReference type="PROSITE" id="PS00893">
    <property type="entry name" value="NUDIX_BOX"/>
    <property type="match status" value="1"/>
</dbReference>
<evidence type="ECO:0000313" key="8">
    <source>
        <dbReference type="Proteomes" id="UP000610960"/>
    </source>
</evidence>
<dbReference type="Gene3D" id="3.90.79.10">
    <property type="entry name" value="Nucleoside Triphosphate Pyrophosphohydrolase"/>
    <property type="match status" value="1"/>
</dbReference>
<dbReference type="PANTHER" id="PTHR43758">
    <property type="entry name" value="7,8-DIHYDRO-8-OXOGUANINE TRIPHOSPHATASE"/>
    <property type="match status" value="1"/>
</dbReference>
<comment type="cofactor">
    <cofactor evidence="1">
        <name>Mg(2+)</name>
        <dbReference type="ChEBI" id="CHEBI:18420"/>
    </cofactor>
</comment>
<evidence type="ECO:0000256" key="1">
    <source>
        <dbReference type="ARBA" id="ARBA00001946"/>
    </source>
</evidence>
<dbReference type="AlphaFoldDB" id="A0A830GWD2"/>
<dbReference type="GO" id="GO:0042262">
    <property type="term" value="P:DNA protection"/>
    <property type="evidence" value="ECO:0007669"/>
    <property type="project" value="TreeGrafter"/>
</dbReference>
<sequence length="167" mass="18743">MVFLEVLVYIIRGGEVLLIEKKRGLGAGYINGVGGKVEPGEGVCDAAVRETREEVGLTPLGLRWRGLLEFWNWESGSVESVHFVHLFTASGFEGAPSESDEARPAWFKLSEIPYGRMWEDDKLWFPLMLGGGAPIYGRFVFEGWRLRRHQLIRLDAVDEGFNACAEP</sequence>
<dbReference type="CDD" id="cd03427">
    <property type="entry name" value="NUDIX_MTH1_Nudt1"/>
    <property type="match status" value="1"/>
</dbReference>
<protein>
    <recommendedName>
        <fullName evidence="6">Nudix hydrolase domain-containing protein</fullName>
    </recommendedName>
</protein>
<dbReference type="GO" id="GO:0008413">
    <property type="term" value="F:8-oxo-7,8-dihydroguanosine triphosphate pyrophosphatase activity"/>
    <property type="evidence" value="ECO:0007669"/>
    <property type="project" value="TreeGrafter"/>
</dbReference>
<dbReference type="PROSITE" id="PS51462">
    <property type="entry name" value="NUDIX"/>
    <property type="match status" value="1"/>
</dbReference>
<comment type="similarity">
    <text evidence="2">Belongs to the Nudix hydrolase family.</text>
</comment>
<dbReference type="InterPro" id="IPR000086">
    <property type="entry name" value="NUDIX_hydrolase_dom"/>
</dbReference>
<evidence type="ECO:0000256" key="4">
    <source>
        <dbReference type="ARBA" id="ARBA00022801"/>
    </source>
</evidence>
<gene>
    <name evidence="7" type="ORF">GCM10007981_04030</name>
</gene>
<dbReference type="InterPro" id="IPR015797">
    <property type="entry name" value="NUDIX_hydrolase-like_dom_sf"/>
</dbReference>
<dbReference type="EMBL" id="BMNL01000001">
    <property type="protein sequence ID" value="GGP19619.1"/>
    <property type="molecule type" value="Genomic_DNA"/>
</dbReference>
<dbReference type="RefSeq" id="WP_188595788.1">
    <property type="nucleotide sequence ID" value="NZ_BMNL01000001.1"/>
</dbReference>
<dbReference type="GO" id="GO:0005737">
    <property type="term" value="C:cytoplasm"/>
    <property type="evidence" value="ECO:0007669"/>
    <property type="project" value="TreeGrafter"/>
</dbReference>
<accession>A0A830GWD2</accession>
<dbReference type="OrthoDB" id="40462at2157"/>
<dbReference type="PANTHER" id="PTHR43758:SF2">
    <property type="entry name" value="OXIDIZED PURINE NUCLEOSIDE TRIPHOSPHATE HYDROLASE"/>
    <property type="match status" value="1"/>
</dbReference>